<dbReference type="AlphaFoldDB" id="A0A9P9YJM6"/>
<dbReference type="Proteomes" id="UP001059596">
    <property type="component" value="Unassembled WGS sequence"/>
</dbReference>
<comment type="caution">
    <text evidence="1">The sequence shown here is derived from an EMBL/GenBank/DDBJ whole genome shotgun (WGS) entry which is preliminary data.</text>
</comment>
<gene>
    <name evidence="1" type="ORF">M5D96_009182</name>
</gene>
<evidence type="ECO:0000313" key="2">
    <source>
        <dbReference type="Proteomes" id="UP001059596"/>
    </source>
</evidence>
<feature type="non-terminal residue" evidence="1">
    <location>
        <position position="1"/>
    </location>
</feature>
<organism evidence="1 2">
    <name type="scientific">Drosophila gunungcola</name>
    <name type="common">fruit fly</name>
    <dbReference type="NCBI Taxonomy" id="103775"/>
    <lineage>
        <taxon>Eukaryota</taxon>
        <taxon>Metazoa</taxon>
        <taxon>Ecdysozoa</taxon>
        <taxon>Arthropoda</taxon>
        <taxon>Hexapoda</taxon>
        <taxon>Insecta</taxon>
        <taxon>Pterygota</taxon>
        <taxon>Neoptera</taxon>
        <taxon>Endopterygota</taxon>
        <taxon>Diptera</taxon>
        <taxon>Brachycera</taxon>
        <taxon>Muscomorpha</taxon>
        <taxon>Ephydroidea</taxon>
        <taxon>Drosophilidae</taxon>
        <taxon>Drosophila</taxon>
        <taxon>Sophophora</taxon>
    </lineage>
</organism>
<evidence type="ECO:0000313" key="1">
    <source>
        <dbReference type="EMBL" id="KAI8038141.1"/>
    </source>
</evidence>
<name>A0A9P9YJM6_9MUSC</name>
<sequence length="55" mass="6592">YHFYTLAEGIIISDRNCNHHHHQPPTRSLGLLGASLQRFWKIKSRTEHIQRYNLH</sequence>
<dbReference type="EMBL" id="JAMKOV010000009">
    <property type="protein sequence ID" value="KAI8038141.1"/>
    <property type="molecule type" value="Genomic_DNA"/>
</dbReference>
<accession>A0A9P9YJM6</accession>
<proteinExistence type="predicted"/>
<protein>
    <submittedName>
        <fullName evidence="1">Uncharacterized protein</fullName>
    </submittedName>
</protein>
<reference evidence="1" key="1">
    <citation type="journal article" date="2023" name="Genome Biol. Evol.">
        <title>Long-read-based Genome Assembly of Drosophila gunungcola Reveals Fewer Chemosensory Genes in Flower-breeding Species.</title>
        <authorList>
            <person name="Negi A."/>
            <person name="Liao B.Y."/>
            <person name="Yeh S.D."/>
        </authorList>
    </citation>
    <scope>NUCLEOTIDE SEQUENCE</scope>
    <source>
        <strain evidence="1">Sukarami</strain>
    </source>
</reference>
<keyword evidence="2" id="KW-1185">Reference proteome</keyword>